<gene>
    <name evidence="2" type="ORF">GCM10010326_06200</name>
</gene>
<feature type="region of interest" description="Disordered" evidence="1">
    <location>
        <begin position="1"/>
        <end position="28"/>
    </location>
</feature>
<sequence>MGRARDRSGGNAYVAPYGRRRASARRPLRPQVTWKSTNKVKIAVDGLAGSDAADFFDEHVRQMRSITPPEGGHALDAKYRQAGSTACMRRWKADMQGRQWWSV</sequence>
<accession>A0ABQ2ZLV7</accession>
<evidence type="ECO:0000313" key="3">
    <source>
        <dbReference type="Proteomes" id="UP000600946"/>
    </source>
</evidence>
<name>A0ABQ2ZLV7_9ACTN</name>
<reference evidence="3" key="1">
    <citation type="journal article" date="2019" name="Int. J. Syst. Evol. Microbiol.">
        <title>The Global Catalogue of Microorganisms (GCM) 10K type strain sequencing project: providing services to taxonomists for standard genome sequencing and annotation.</title>
        <authorList>
            <consortium name="The Broad Institute Genomics Platform"/>
            <consortium name="The Broad Institute Genome Sequencing Center for Infectious Disease"/>
            <person name="Wu L."/>
            <person name="Ma J."/>
        </authorList>
    </citation>
    <scope>NUCLEOTIDE SEQUENCE [LARGE SCALE GENOMIC DNA]</scope>
    <source>
        <strain evidence="3">JCM 4594</strain>
    </source>
</reference>
<evidence type="ECO:0000256" key="1">
    <source>
        <dbReference type="SAM" id="MobiDB-lite"/>
    </source>
</evidence>
<evidence type="ECO:0000313" key="2">
    <source>
        <dbReference type="EMBL" id="GGY16808.1"/>
    </source>
</evidence>
<feature type="compositionally biased region" description="Basic residues" evidence="1">
    <location>
        <begin position="18"/>
        <end position="28"/>
    </location>
</feature>
<organism evidence="2 3">
    <name type="scientific">Streptomyces xanthochromogenes</name>
    <dbReference type="NCBI Taxonomy" id="67384"/>
    <lineage>
        <taxon>Bacteria</taxon>
        <taxon>Bacillati</taxon>
        <taxon>Actinomycetota</taxon>
        <taxon>Actinomycetes</taxon>
        <taxon>Kitasatosporales</taxon>
        <taxon>Streptomycetaceae</taxon>
        <taxon>Streptomyces</taxon>
    </lineage>
</organism>
<protein>
    <submittedName>
        <fullName evidence="2">Uncharacterized protein</fullName>
    </submittedName>
</protein>
<keyword evidence="3" id="KW-1185">Reference proteome</keyword>
<comment type="caution">
    <text evidence="2">The sequence shown here is derived from an EMBL/GenBank/DDBJ whole genome shotgun (WGS) entry which is preliminary data.</text>
</comment>
<dbReference type="Proteomes" id="UP000600946">
    <property type="component" value="Unassembled WGS sequence"/>
</dbReference>
<proteinExistence type="predicted"/>
<dbReference type="EMBL" id="BMUU01000001">
    <property type="protein sequence ID" value="GGY16808.1"/>
    <property type="molecule type" value="Genomic_DNA"/>
</dbReference>